<evidence type="ECO:0000313" key="1">
    <source>
        <dbReference type="EMBL" id="RXJ60930.1"/>
    </source>
</evidence>
<gene>
    <name evidence="1" type="ORF">CRV04_00735</name>
</gene>
<accession>A0A4Q0XTR8</accession>
<keyword evidence="2" id="KW-1185">Reference proteome</keyword>
<dbReference type="OrthoDB" id="5344275at2"/>
<comment type="caution">
    <text evidence="1">The sequence shown here is derived from an EMBL/GenBank/DDBJ whole genome shotgun (WGS) entry which is preliminary data.</text>
</comment>
<evidence type="ECO:0000313" key="2">
    <source>
        <dbReference type="Proteomes" id="UP000290657"/>
    </source>
</evidence>
<organism evidence="1 2">
    <name type="scientific">Candidatus Marinarcus aquaticus</name>
    <dbReference type="NCBI Taxonomy" id="2044504"/>
    <lineage>
        <taxon>Bacteria</taxon>
        <taxon>Pseudomonadati</taxon>
        <taxon>Campylobacterota</taxon>
        <taxon>Epsilonproteobacteria</taxon>
        <taxon>Campylobacterales</taxon>
        <taxon>Arcobacteraceae</taxon>
        <taxon>Candidatus Marinarcus</taxon>
    </lineage>
</organism>
<reference evidence="1 2" key="1">
    <citation type="submission" date="2017-10" db="EMBL/GenBank/DDBJ databases">
        <title>Genomics of the genus Arcobacter.</title>
        <authorList>
            <person name="Perez-Cataluna A."/>
            <person name="Figueras M.J."/>
        </authorList>
    </citation>
    <scope>NUCLEOTIDE SEQUENCE [LARGE SCALE GENOMIC DNA]</scope>
    <source>
        <strain evidence="1 2">CECT 8987</strain>
    </source>
</reference>
<sequence length="79" mass="9559">MNDHERYFIINEFEEGWGMEDIVCEEQLFDYCIEVLFIPEKKIEELNMTHEGLEIILHNLKINDLTEDWYVHLSKNAIN</sequence>
<protein>
    <submittedName>
        <fullName evidence="1">Uncharacterized protein</fullName>
    </submittedName>
</protein>
<name>A0A4Q0XTR8_9BACT</name>
<dbReference type="Proteomes" id="UP000290657">
    <property type="component" value="Unassembled WGS sequence"/>
</dbReference>
<dbReference type="EMBL" id="PDKN01000001">
    <property type="protein sequence ID" value="RXJ60930.1"/>
    <property type="molecule type" value="Genomic_DNA"/>
</dbReference>
<dbReference type="AlphaFoldDB" id="A0A4Q0XTR8"/>
<proteinExistence type="predicted"/>